<feature type="transmembrane region" description="Helical" evidence="2">
    <location>
        <begin position="42"/>
        <end position="65"/>
    </location>
</feature>
<sequence>MHLTHRPGRCAGPPHRHCLLIMTDLASRTYDRFFEPHAARRAALACMVTLAVTLGIGRFAFTPLLPLMLHGGALGQPQLDIQQGGWLASFNYAGYFIGALSCAALRVEPARMVRIGLVVTVLLTLAMGVTSQFWVWAAVRFIAGAVSAWTFVFASQWGLRRLAELGAQAWSGVIYTGPGIGIAGTGLLVSAAGGYGAAAGWIGFGLIGAVLSIVVWPVFGAASGVSGKSAAARKGVPADSGNAAQRVAGHSVVRARAESRFTASPASGEHAVAQPAANERAAGQSTADERAFGQPAADLRAVSRESTEREGTPNHPAHTALSSGHTASQPNLDQAHPTPATHRADALWLILLYGVPGFGYIITATFLPVIARHALPGSSWPDLFWPMFGVALMVGALLAARLPTHWDNRTLLAGSYVLQAFGIALGIVWPTAGGFSLGSILIGLPFTAITLFAMREARRLRGDDAAGLMGYATAAYGIGQIVGPLVAAPIAGHTGSFSPALWLAAGALLLGAAGLVAVARVPRGRRRGRMPDCGCN</sequence>
<feature type="transmembrane region" description="Helical" evidence="2">
    <location>
        <begin position="198"/>
        <end position="219"/>
    </location>
</feature>
<evidence type="ECO:0008006" key="5">
    <source>
        <dbReference type="Google" id="ProtNLM"/>
    </source>
</evidence>
<feature type="transmembrane region" description="Helical" evidence="2">
    <location>
        <begin position="500"/>
        <end position="521"/>
    </location>
</feature>
<evidence type="ECO:0000313" key="4">
    <source>
        <dbReference type="Proteomes" id="UP000494252"/>
    </source>
</evidence>
<protein>
    <recommendedName>
        <fullName evidence="5">Major facilitator superfamily (MFS) profile domain-containing protein</fullName>
    </recommendedName>
</protein>
<evidence type="ECO:0000256" key="2">
    <source>
        <dbReference type="SAM" id="Phobius"/>
    </source>
</evidence>
<keyword evidence="4" id="KW-1185">Reference proteome</keyword>
<feature type="transmembrane region" description="Helical" evidence="2">
    <location>
        <begin position="411"/>
        <end position="429"/>
    </location>
</feature>
<feature type="region of interest" description="Disordered" evidence="1">
    <location>
        <begin position="261"/>
        <end position="338"/>
    </location>
</feature>
<dbReference type="InterPro" id="IPR010645">
    <property type="entry name" value="MFS_4"/>
</dbReference>
<evidence type="ECO:0000313" key="3">
    <source>
        <dbReference type="EMBL" id="CAB3796920.1"/>
    </source>
</evidence>
<dbReference type="Pfam" id="PF06779">
    <property type="entry name" value="MFS_4"/>
    <property type="match status" value="2"/>
</dbReference>
<keyword evidence="2" id="KW-0472">Membrane</keyword>
<dbReference type="PANTHER" id="PTHR23537">
    <property type="match status" value="1"/>
</dbReference>
<keyword evidence="2" id="KW-0812">Transmembrane</keyword>
<evidence type="ECO:0000256" key="1">
    <source>
        <dbReference type="SAM" id="MobiDB-lite"/>
    </source>
</evidence>
<reference evidence="3 4" key="1">
    <citation type="submission" date="2020-04" db="EMBL/GenBank/DDBJ databases">
        <authorList>
            <person name="De Canck E."/>
        </authorList>
    </citation>
    <scope>NUCLEOTIDE SEQUENCE [LARGE SCALE GENOMIC DNA]</scope>
    <source>
        <strain evidence="3 4">LMG 27177</strain>
    </source>
</reference>
<feature type="transmembrane region" description="Helical" evidence="2">
    <location>
        <begin position="466"/>
        <end position="488"/>
    </location>
</feature>
<dbReference type="SUPFAM" id="SSF103473">
    <property type="entry name" value="MFS general substrate transporter"/>
    <property type="match status" value="1"/>
</dbReference>
<keyword evidence="2" id="KW-1133">Transmembrane helix</keyword>
<organism evidence="3 4">
    <name type="scientific">Paraburkholderia fynbosensis</name>
    <dbReference type="NCBI Taxonomy" id="1200993"/>
    <lineage>
        <taxon>Bacteria</taxon>
        <taxon>Pseudomonadati</taxon>
        <taxon>Pseudomonadota</taxon>
        <taxon>Betaproteobacteria</taxon>
        <taxon>Burkholderiales</taxon>
        <taxon>Burkholderiaceae</taxon>
        <taxon>Paraburkholderia</taxon>
    </lineage>
</organism>
<name>A0A6J5GAJ9_9BURK</name>
<feature type="transmembrane region" description="Helical" evidence="2">
    <location>
        <begin position="346"/>
        <end position="371"/>
    </location>
</feature>
<feature type="compositionally biased region" description="Basic and acidic residues" evidence="1">
    <location>
        <begin position="301"/>
        <end position="312"/>
    </location>
</feature>
<feature type="transmembrane region" description="Helical" evidence="2">
    <location>
        <begin position="141"/>
        <end position="160"/>
    </location>
</feature>
<dbReference type="GO" id="GO:0005886">
    <property type="term" value="C:plasma membrane"/>
    <property type="evidence" value="ECO:0007669"/>
    <property type="project" value="TreeGrafter"/>
</dbReference>
<feature type="compositionally biased region" description="Polar residues" evidence="1">
    <location>
        <begin position="320"/>
        <end position="332"/>
    </location>
</feature>
<feature type="transmembrane region" description="Helical" evidence="2">
    <location>
        <begin position="435"/>
        <end position="454"/>
    </location>
</feature>
<feature type="transmembrane region" description="Helical" evidence="2">
    <location>
        <begin position="172"/>
        <end position="192"/>
    </location>
</feature>
<feature type="transmembrane region" description="Helical" evidence="2">
    <location>
        <begin position="85"/>
        <end position="105"/>
    </location>
</feature>
<dbReference type="InterPro" id="IPR036259">
    <property type="entry name" value="MFS_trans_sf"/>
</dbReference>
<dbReference type="Gene3D" id="1.20.1250.20">
    <property type="entry name" value="MFS general substrate transporter like domains"/>
    <property type="match status" value="2"/>
</dbReference>
<gene>
    <name evidence="3" type="ORF">LMG27177_04140</name>
</gene>
<feature type="transmembrane region" description="Helical" evidence="2">
    <location>
        <begin position="383"/>
        <end position="399"/>
    </location>
</feature>
<dbReference type="Proteomes" id="UP000494252">
    <property type="component" value="Unassembled WGS sequence"/>
</dbReference>
<dbReference type="AlphaFoldDB" id="A0A6J5GAJ9"/>
<accession>A0A6J5GAJ9</accession>
<dbReference type="PANTHER" id="PTHR23537:SF1">
    <property type="entry name" value="SUGAR TRANSPORTER"/>
    <property type="match status" value="1"/>
</dbReference>
<proteinExistence type="predicted"/>
<feature type="transmembrane region" description="Helical" evidence="2">
    <location>
        <begin position="117"/>
        <end position="135"/>
    </location>
</feature>
<dbReference type="EMBL" id="CADIKI010000012">
    <property type="protein sequence ID" value="CAB3796920.1"/>
    <property type="molecule type" value="Genomic_DNA"/>
</dbReference>